<evidence type="ECO:0000313" key="2">
    <source>
        <dbReference type="EMBL" id="MBZ3871139.1"/>
    </source>
</evidence>
<organism evidence="2 3">
    <name type="scientific">Sciurus carolinensis</name>
    <name type="common">Eastern gray squirrel</name>
    <dbReference type="NCBI Taxonomy" id="30640"/>
    <lineage>
        <taxon>Eukaryota</taxon>
        <taxon>Metazoa</taxon>
        <taxon>Chordata</taxon>
        <taxon>Craniata</taxon>
        <taxon>Vertebrata</taxon>
        <taxon>Euteleostomi</taxon>
        <taxon>Mammalia</taxon>
        <taxon>Eutheria</taxon>
        <taxon>Euarchontoglires</taxon>
        <taxon>Glires</taxon>
        <taxon>Rodentia</taxon>
        <taxon>Sciuromorpha</taxon>
        <taxon>Sciuridae</taxon>
        <taxon>Sciurinae</taxon>
        <taxon>Sciurini</taxon>
        <taxon>Sciurus</taxon>
    </lineage>
</organism>
<dbReference type="EMBL" id="JAATJV010161897">
    <property type="protein sequence ID" value="MBZ3871139.1"/>
    <property type="molecule type" value="Genomic_DNA"/>
</dbReference>
<evidence type="ECO:0000256" key="1">
    <source>
        <dbReference type="SAM" id="MobiDB-lite"/>
    </source>
</evidence>
<reference evidence="2" key="1">
    <citation type="submission" date="2020-03" db="EMBL/GenBank/DDBJ databases">
        <title>Studies in the Genomics of Life Span.</title>
        <authorList>
            <person name="Glass D."/>
        </authorList>
    </citation>
    <scope>NUCLEOTIDE SEQUENCE</scope>
    <source>
        <strain evidence="2">SUZIE</strain>
        <tissue evidence="2">Muscle</tissue>
    </source>
</reference>
<feature type="region of interest" description="Disordered" evidence="1">
    <location>
        <begin position="20"/>
        <end position="47"/>
    </location>
</feature>
<name>A0AA41SRJ6_SCICA</name>
<proteinExistence type="predicted"/>
<gene>
    <name evidence="2" type="ORF">SUZIE_111440</name>
</gene>
<dbReference type="GO" id="GO:0005840">
    <property type="term" value="C:ribosome"/>
    <property type="evidence" value="ECO:0007669"/>
    <property type="project" value="UniProtKB-KW"/>
</dbReference>
<keyword evidence="2" id="KW-0687">Ribonucleoprotein</keyword>
<evidence type="ECO:0000313" key="3">
    <source>
        <dbReference type="Proteomes" id="UP001166674"/>
    </source>
</evidence>
<protein>
    <submittedName>
        <fullName evidence="2">60S ribosomal protein L29</fullName>
    </submittedName>
</protein>
<comment type="caution">
    <text evidence="2">The sequence shown here is derived from an EMBL/GenBank/DDBJ whole genome shotgun (WGS) entry which is preliminary data.</text>
</comment>
<sequence>MPKGAIFKLDRLALLAHPKHGKHAHAHMAREHRLCGPKAKAQAKTQVTTPVPVTALAPAPTPKGAQVPEKAP</sequence>
<keyword evidence="2" id="KW-0689">Ribosomal protein</keyword>
<accession>A0AA41SRJ6</accession>
<keyword evidence="3" id="KW-1185">Reference proteome</keyword>
<dbReference type="AlphaFoldDB" id="A0AA41SRJ6"/>
<dbReference type="Proteomes" id="UP001166674">
    <property type="component" value="Unassembled WGS sequence"/>
</dbReference>